<dbReference type="PANTHER" id="PTHR13285">
    <property type="entry name" value="ACYLTRANSFERASE"/>
    <property type="match status" value="1"/>
</dbReference>
<feature type="transmembrane region" description="Helical" evidence="7">
    <location>
        <begin position="461"/>
        <end position="478"/>
    </location>
</feature>
<feature type="region of interest" description="Disordered" evidence="6">
    <location>
        <begin position="1"/>
        <end position="29"/>
    </location>
</feature>
<evidence type="ECO:0000256" key="3">
    <source>
        <dbReference type="ARBA" id="ARBA00022692"/>
    </source>
</evidence>
<feature type="transmembrane region" description="Helical" evidence="7">
    <location>
        <begin position="429"/>
        <end position="455"/>
    </location>
</feature>
<keyword evidence="5 7" id="KW-0472">Membrane</keyword>
<feature type="transmembrane region" description="Helical" evidence="7">
    <location>
        <begin position="124"/>
        <end position="143"/>
    </location>
</feature>
<dbReference type="GO" id="GO:0006506">
    <property type="term" value="P:GPI anchor biosynthetic process"/>
    <property type="evidence" value="ECO:0007669"/>
    <property type="project" value="TreeGrafter"/>
</dbReference>
<dbReference type="Pfam" id="PF03062">
    <property type="entry name" value="MBOAT"/>
    <property type="match status" value="1"/>
</dbReference>
<dbReference type="InterPro" id="IPR004299">
    <property type="entry name" value="MBOAT_fam"/>
</dbReference>
<feature type="transmembrane region" description="Helical" evidence="7">
    <location>
        <begin position="62"/>
        <end position="81"/>
    </location>
</feature>
<feature type="transmembrane region" description="Helical" evidence="7">
    <location>
        <begin position="362"/>
        <end position="381"/>
    </location>
</feature>
<comment type="similarity">
    <text evidence="2">Belongs to the membrane-bound acyltransferase family.</text>
</comment>
<evidence type="ECO:0000256" key="4">
    <source>
        <dbReference type="ARBA" id="ARBA00022989"/>
    </source>
</evidence>
<feature type="transmembrane region" description="Helical" evidence="7">
    <location>
        <begin position="532"/>
        <end position="555"/>
    </location>
</feature>
<keyword evidence="3 7" id="KW-0812">Transmembrane</keyword>
<dbReference type="EMBL" id="JAODAN010000008">
    <property type="protein sequence ID" value="KAK1922714.1"/>
    <property type="molecule type" value="Genomic_DNA"/>
</dbReference>
<accession>A0AAD9CVA7</accession>
<dbReference type="GO" id="GO:0008374">
    <property type="term" value="F:O-acyltransferase activity"/>
    <property type="evidence" value="ECO:0007669"/>
    <property type="project" value="TreeGrafter"/>
</dbReference>
<sequence length="570" mass="65039">MTADSLRQRTAKTPGKMIPVHTGPTSLDSPKRSITDLTISIPNSSARPEVETNPPRWNTLEFKVYGLVFLIVVPIMVYIPISLSSTSHPNFHTYAHRLSPGWMFGRLVDNSDPQYRTFRSGLPALLGLATSHLAFSAFFSRIVSPSASSTAKFTVGFASIMLFVLHGISMFKIFAILGLNYYLARLDKPAVLTKVWPALVITGNMILLFLNHRYEGYKLGALHAFFDPLDEIDGLLPRWHIGFNITMLRIVSFCLDYHWRQPASEEPTDYRKRVNTSLPQDAYSFTNFVAYSLYPPLYIAGPIITFNDFMWQLRKPVTITLRDKLSYAFRFLSCLLTMEAVLHTMYVVAIKDTAAWDGDTPGQLSMIGFWNLVVVWLKLLIPWRFFRLWALLDGLDPPENMIRCVANNYSTLGFWRSWHRSYNLWVVRYIYIPLGGSKNMVLSTVLVFTFVALWHDLSAKLLAWGWLVSLFILPEIVARKVVSSKQYGHEEWYRHLSAVGGVLNILMMMAANLVGFVLGLDGMKHLVYQLVSTWSGIGFMLFASGCLFVAVQVMFEYREAERRRGIDRRC</sequence>
<evidence type="ECO:0000313" key="9">
    <source>
        <dbReference type="Proteomes" id="UP001182556"/>
    </source>
</evidence>
<comment type="subcellular location">
    <subcellularLocation>
        <location evidence="1">Membrane</location>
        <topology evidence="1">Multi-pass membrane protein</topology>
    </subcellularLocation>
</comment>
<evidence type="ECO:0000256" key="5">
    <source>
        <dbReference type="ARBA" id="ARBA00023136"/>
    </source>
</evidence>
<dbReference type="AlphaFoldDB" id="A0AAD9CVA7"/>
<evidence type="ECO:0000256" key="2">
    <source>
        <dbReference type="ARBA" id="ARBA00010323"/>
    </source>
</evidence>
<keyword evidence="9" id="KW-1185">Reference proteome</keyword>
<comment type="caution">
    <text evidence="8">The sequence shown here is derived from an EMBL/GenBank/DDBJ whole genome shotgun (WGS) entry which is preliminary data.</text>
</comment>
<name>A0AAD9CVA7_PAPLA</name>
<feature type="transmembrane region" description="Helical" evidence="7">
    <location>
        <begin position="191"/>
        <end position="210"/>
    </location>
</feature>
<dbReference type="Proteomes" id="UP001182556">
    <property type="component" value="Unassembled WGS sequence"/>
</dbReference>
<evidence type="ECO:0000256" key="6">
    <source>
        <dbReference type="SAM" id="MobiDB-lite"/>
    </source>
</evidence>
<dbReference type="PANTHER" id="PTHR13285:SF18">
    <property type="entry name" value="PROTEIN-CYSTEINE N-PALMITOYLTRANSFERASE RASP"/>
    <property type="match status" value="1"/>
</dbReference>
<gene>
    <name evidence="8" type="ORF">DB88DRAFT_496066</name>
</gene>
<dbReference type="InterPro" id="IPR051085">
    <property type="entry name" value="MB_O-acyltransferase"/>
</dbReference>
<feature type="transmembrane region" description="Helical" evidence="7">
    <location>
        <begin position="155"/>
        <end position="179"/>
    </location>
</feature>
<evidence type="ECO:0000256" key="1">
    <source>
        <dbReference type="ARBA" id="ARBA00004141"/>
    </source>
</evidence>
<evidence type="ECO:0000313" key="8">
    <source>
        <dbReference type="EMBL" id="KAK1922714.1"/>
    </source>
</evidence>
<proteinExistence type="inferred from homology"/>
<dbReference type="GO" id="GO:0016020">
    <property type="term" value="C:membrane"/>
    <property type="evidence" value="ECO:0007669"/>
    <property type="project" value="UniProtKB-SubCell"/>
</dbReference>
<keyword evidence="4 7" id="KW-1133">Transmembrane helix</keyword>
<protein>
    <submittedName>
        <fullName evidence="8">MBOAT, membrane-bound O-acyltransferase family-domain-containing protein</fullName>
    </submittedName>
</protein>
<organism evidence="8 9">
    <name type="scientific">Papiliotrema laurentii</name>
    <name type="common">Cryptococcus laurentii</name>
    <dbReference type="NCBI Taxonomy" id="5418"/>
    <lineage>
        <taxon>Eukaryota</taxon>
        <taxon>Fungi</taxon>
        <taxon>Dikarya</taxon>
        <taxon>Basidiomycota</taxon>
        <taxon>Agaricomycotina</taxon>
        <taxon>Tremellomycetes</taxon>
        <taxon>Tremellales</taxon>
        <taxon>Rhynchogastremaceae</taxon>
        <taxon>Papiliotrema</taxon>
    </lineage>
</organism>
<dbReference type="GO" id="GO:0005783">
    <property type="term" value="C:endoplasmic reticulum"/>
    <property type="evidence" value="ECO:0007669"/>
    <property type="project" value="TreeGrafter"/>
</dbReference>
<reference evidence="8" key="1">
    <citation type="submission" date="2023-02" db="EMBL/GenBank/DDBJ databases">
        <title>Identification and recombinant expression of a fungal hydrolase from Papiliotrema laurentii that hydrolyzes apple cutin and clears colloidal polyester polyurethane.</title>
        <authorList>
            <consortium name="DOE Joint Genome Institute"/>
            <person name="Roman V.A."/>
            <person name="Bojanowski C."/>
            <person name="Crable B.R."/>
            <person name="Wagner D.N."/>
            <person name="Hung C.S."/>
            <person name="Nadeau L.J."/>
            <person name="Schratz L."/>
            <person name="Haridas S."/>
            <person name="Pangilinan J."/>
            <person name="Lipzen A."/>
            <person name="Na H."/>
            <person name="Yan M."/>
            <person name="Ng V."/>
            <person name="Grigoriev I.V."/>
            <person name="Spatafora J.W."/>
            <person name="Barlow D."/>
            <person name="Biffinger J."/>
            <person name="Kelley-Loughnane N."/>
            <person name="Varaljay V.A."/>
            <person name="Crookes-Goodson W.J."/>
        </authorList>
    </citation>
    <scope>NUCLEOTIDE SEQUENCE</scope>
    <source>
        <strain evidence="8">5307AH</strain>
    </source>
</reference>
<feature type="transmembrane region" description="Helical" evidence="7">
    <location>
        <begin position="327"/>
        <end position="350"/>
    </location>
</feature>
<feature type="transmembrane region" description="Helical" evidence="7">
    <location>
        <begin position="498"/>
        <end position="520"/>
    </location>
</feature>
<evidence type="ECO:0000256" key="7">
    <source>
        <dbReference type="SAM" id="Phobius"/>
    </source>
</evidence>